<evidence type="ECO:0000256" key="4">
    <source>
        <dbReference type="ARBA" id="ARBA00022631"/>
    </source>
</evidence>
<evidence type="ECO:0000313" key="9">
    <source>
        <dbReference type="Proteomes" id="UP000249516"/>
    </source>
</evidence>
<proteinExistence type="predicted"/>
<dbReference type="Proteomes" id="UP000249516">
    <property type="component" value="Unassembled WGS sequence"/>
</dbReference>
<dbReference type="SUPFAM" id="SSF158694">
    <property type="entry name" value="UraD-Like"/>
    <property type="match status" value="1"/>
</dbReference>
<dbReference type="Gene3D" id="1.10.3330.10">
    <property type="entry name" value="Oxo-4-hydroxy-4-carboxy-5-ureidoimidazoline decarboxylase"/>
    <property type="match status" value="1"/>
</dbReference>
<dbReference type="InterPro" id="IPR036778">
    <property type="entry name" value="OHCU_decarboxylase_sf"/>
</dbReference>
<comment type="pathway">
    <text evidence="2">Purine metabolism; urate degradation; (S)-allantoin from urate: step 3/3.</text>
</comment>
<organism evidence="8 9">
    <name type="scientific">Kocuria tytonis</name>
    <dbReference type="NCBI Taxonomy" id="2054280"/>
    <lineage>
        <taxon>Bacteria</taxon>
        <taxon>Bacillati</taxon>
        <taxon>Actinomycetota</taxon>
        <taxon>Actinomycetes</taxon>
        <taxon>Micrococcales</taxon>
        <taxon>Micrococcaceae</taxon>
        <taxon>Kocuria</taxon>
    </lineage>
</organism>
<gene>
    <name evidence="8" type="primary">uraD</name>
    <name evidence="8" type="ORF">C1C97_010895</name>
</gene>
<dbReference type="Pfam" id="PF09349">
    <property type="entry name" value="OHCU_decarbox"/>
    <property type="match status" value="1"/>
</dbReference>
<dbReference type="RefSeq" id="WP_110919932.1">
    <property type="nucleotide sequence ID" value="NZ_PNJG02000004.1"/>
</dbReference>
<dbReference type="NCBIfam" id="NF010372">
    <property type="entry name" value="PRK13798.1"/>
    <property type="match status" value="1"/>
</dbReference>
<dbReference type="NCBIfam" id="TIGR03180">
    <property type="entry name" value="UraD_2"/>
    <property type="match status" value="1"/>
</dbReference>
<keyword evidence="5" id="KW-0210">Decarboxylase</keyword>
<dbReference type="AlphaFoldDB" id="A0A495A2W5"/>
<keyword evidence="6 8" id="KW-0456">Lyase</keyword>
<dbReference type="OrthoDB" id="5243781at2"/>
<comment type="catalytic activity">
    <reaction evidence="1">
        <text>5-hydroxy-2-oxo-4-ureido-2,5-dihydro-1H-imidazole-5-carboxylate + H(+) = (S)-allantoin + CO2</text>
        <dbReference type="Rhea" id="RHEA:26301"/>
        <dbReference type="ChEBI" id="CHEBI:15378"/>
        <dbReference type="ChEBI" id="CHEBI:15678"/>
        <dbReference type="ChEBI" id="CHEBI:16526"/>
        <dbReference type="ChEBI" id="CHEBI:58639"/>
        <dbReference type="EC" id="4.1.1.97"/>
    </reaction>
</comment>
<keyword evidence="9" id="KW-1185">Reference proteome</keyword>
<keyword evidence="4" id="KW-0659">Purine metabolism</keyword>
<evidence type="ECO:0000256" key="3">
    <source>
        <dbReference type="ARBA" id="ARBA00012257"/>
    </source>
</evidence>
<dbReference type="EC" id="4.1.1.97" evidence="3"/>
<dbReference type="PANTHER" id="PTHR43466">
    <property type="entry name" value="2-OXO-4-HYDROXY-4-CARBOXY-5-UREIDOIMIDAZOLINE DECARBOXYLASE-RELATED"/>
    <property type="match status" value="1"/>
</dbReference>
<sequence length="164" mass="17999">MDLTEFNTLDPGTAVSVLRPALDVPRWIDDVVAHRPYASVPAALETARAAAHPFTDEEVQRALSHHPMIGQRAQGDSAEASLSRGEQAALGAGDDVVRAELARANLDYQEKFGHVFLIRAAGRSLPEILSEARRRTSNPPEDERREVAEQLREIAVLRLEGMLS</sequence>
<dbReference type="InterPro" id="IPR017595">
    <property type="entry name" value="OHCU_decarboxylase-2"/>
</dbReference>
<dbReference type="GO" id="GO:0019628">
    <property type="term" value="P:urate catabolic process"/>
    <property type="evidence" value="ECO:0007669"/>
    <property type="project" value="TreeGrafter"/>
</dbReference>
<evidence type="ECO:0000256" key="6">
    <source>
        <dbReference type="ARBA" id="ARBA00023239"/>
    </source>
</evidence>
<name>A0A495A2W5_9MICC</name>
<evidence type="ECO:0000256" key="1">
    <source>
        <dbReference type="ARBA" id="ARBA00001163"/>
    </source>
</evidence>
<protein>
    <recommendedName>
        <fullName evidence="3">2-oxo-4-hydroxy-4-carboxy-5-ureidoimidazoline decarboxylase</fullName>
        <ecNumber evidence="3">4.1.1.97</ecNumber>
    </recommendedName>
</protein>
<feature type="domain" description="Oxo-4-hydroxy-4-carboxy-5-ureidoimidazoline decarboxylase" evidence="7">
    <location>
        <begin position="7"/>
        <end position="160"/>
    </location>
</feature>
<dbReference type="GO" id="GO:0051997">
    <property type="term" value="F:2-oxo-4-hydroxy-4-carboxy-5-ureidoimidazoline decarboxylase activity"/>
    <property type="evidence" value="ECO:0007669"/>
    <property type="project" value="UniProtKB-EC"/>
</dbReference>
<dbReference type="PANTHER" id="PTHR43466:SF1">
    <property type="entry name" value="2-OXO-4-HYDROXY-4-CARBOXY-5-UREIDOIMIDAZOLINE DECARBOXYLASE-RELATED"/>
    <property type="match status" value="1"/>
</dbReference>
<evidence type="ECO:0000313" key="8">
    <source>
        <dbReference type="EMBL" id="RKQ33713.1"/>
    </source>
</evidence>
<dbReference type="GO" id="GO:0006144">
    <property type="term" value="P:purine nucleobase metabolic process"/>
    <property type="evidence" value="ECO:0007669"/>
    <property type="project" value="UniProtKB-KW"/>
</dbReference>
<comment type="caution">
    <text evidence="8">The sequence shown here is derived from an EMBL/GenBank/DDBJ whole genome shotgun (WGS) entry which is preliminary data.</text>
</comment>
<accession>A0A495A2W5</accession>
<evidence type="ECO:0000256" key="2">
    <source>
        <dbReference type="ARBA" id="ARBA00004754"/>
    </source>
</evidence>
<reference evidence="8 9" key="1">
    <citation type="submission" date="2018-10" db="EMBL/GenBank/DDBJ databases">
        <title>Kocuria tytouropygialis sp. nov., isolated from the uropygial gland of an American barn owl (Tyto furcata).</title>
        <authorList>
            <person name="Braun M.S."/>
            <person name="Wang E."/>
            <person name="Zimmermann S."/>
            <person name="Wagner H."/>
            <person name="Wink M."/>
        </authorList>
    </citation>
    <scope>NUCLEOTIDE SEQUENCE [LARGE SCALE GENOMIC DNA]</scope>
    <source>
        <strain evidence="8 9">442</strain>
    </source>
</reference>
<evidence type="ECO:0000256" key="5">
    <source>
        <dbReference type="ARBA" id="ARBA00022793"/>
    </source>
</evidence>
<dbReference type="EMBL" id="PNJG02000004">
    <property type="protein sequence ID" value="RKQ33713.1"/>
    <property type="molecule type" value="Genomic_DNA"/>
</dbReference>
<evidence type="ECO:0000259" key="7">
    <source>
        <dbReference type="Pfam" id="PF09349"/>
    </source>
</evidence>
<dbReference type="InterPro" id="IPR018020">
    <property type="entry name" value="OHCU_decarboxylase"/>
</dbReference>